<dbReference type="EMBL" id="JAUSRD010000006">
    <property type="protein sequence ID" value="MDP9893823.1"/>
    <property type="molecule type" value="Genomic_DNA"/>
</dbReference>
<protein>
    <submittedName>
        <fullName evidence="6">DNA-binding transcriptional LysR family regulator</fullName>
    </submittedName>
</protein>
<evidence type="ECO:0000256" key="1">
    <source>
        <dbReference type="ARBA" id="ARBA00009437"/>
    </source>
</evidence>
<comment type="caution">
    <text evidence="6">The sequence shown here is derived from an EMBL/GenBank/DDBJ whole genome shotgun (WGS) entry which is preliminary data.</text>
</comment>
<evidence type="ECO:0000313" key="7">
    <source>
        <dbReference type="Proteomes" id="UP001242045"/>
    </source>
</evidence>
<dbReference type="Pfam" id="PF00126">
    <property type="entry name" value="HTH_1"/>
    <property type="match status" value="1"/>
</dbReference>
<gene>
    <name evidence="6" type="ORF">J2W31_002938</name>
</gene>
<dbReference type="Gene3D" id="3.40.190.290">
    <property type="match status" value="1"/>
</dbReference>
<dbReference type="SUPFAM" id="SSF46785">
    <property type="entry name" value="Winged helix' DNA-binding domain"/>
    <property type="match status" value="1"/>
</dbReference>
<organism evidence="6 7">
    <name type="scientific">Variovorax boronicumulans</name>
    <dbReference type="NCBI Taxonomy" id="436515"/>
    <lineage>
        <taxon>Bacteria</taxon>
        <taxon>Pseudomonadati</taxon>
        <taxon>Pseudomonadota</taxon>
        <taxon>Betaproteobacteria</taxon>
        <taxon>Burkholderiales</taxon>
        <taxon>Comamonadaceae</taxon>
        <taxon>Variovorax</taxon>
    </lineage>
</organism>
<evidence type="ECO:0000256" key="2">
    <source>
        <dbReference type="ARBA" id="ARBA00023015"/>
    </source>
</evidence>
<dbReference type="GO" id="GO:0043565">
    <property type="term" value="F:sequence-specific DNA binding"/>
    <property type="evidence" value="ECO:0007669"/>
    <property type="project" value="TreeGrafter"/>
</dbReference>
<dbReference type="PROSITE" id="PS50931">
    <property type="entry name" value="HTH_LYSR"/>
    <property type="match status" value="1"/>
</dbReference>
<evidence type="ECO:0000313" key="6">
    <source>
        <dbReference type="EMBL" id="MDP9893823.1"/>
    </source>
</evidence>
<accession>A0AAW8D1H4</accession>
<dbReference type="SUPFAM" id="SSF53850">
    <property type="entry name" value="Periplasmic binding protein-like II"/>
    <property type="match status" value="1"/>
</dbReference>
<keyword evidence="4" id="KW-0804">Transcription</keyword>
<evidence type="ECO:0000256" key="3">
    <source>
        <dbReference type="ARBA" id="ARBA00023125"/>
    </source>
</evidence>
<dbReference type="PANTHER" id="PTHR30537:SF3">
    <property type="entry name" value="TRANSCRIPTIONAL REGULATORY PROTEIN"/>
    <property type="match status" value="1"/>
</dbReference>
<dbReference type="InterPro" id="IPR000847">
    <property type="entry name" value="LysR_HTH_N"/>
</dbReference>
<dbReference type="InterPro" id="IPR005119">
    <property type="entry name" value="LysR_subst-bd"/>
</dbReference>
<feature type="domain" description="HTH lysR-type" evidence="5">
    <location>
        <begin position="4"/>
        <end position="61"/>
    </location>
</feature>
<name>A0AAW8D1H4_9BURK</name>
<keyword evidence="2" id="KW-0805">Transcription regulation</keyword>
<keyword evidence="3 6" id="KW-0238">DNA-binding</keyword>
<dbReference type="RefSeq" id="WP_307685183.1">
    <property type="nucleotide sequence ID" value="NZ_JAUSRD010000006.1"/>
</dbReference>
<dbReference type="Pfam" id="PF03466">
    <property type="entry name" value="LysR_substrate"/>
    <property type="match status" value="1"/>
</dbReference>
<reference evidence="6" key="1">
    <citation type="submission" date="2023-07" db="EMBL/GenBank/DDBJ databases">
        <title>Sorghum-associated microbial communities from plants grown in Nebraska, USA.</title>
        <authorList>
            <person name="Schachtman D."/>
        </authorList>
    </citation>
    <scope>NUCLEOTIDE SEQUENCE</scope>
    <source>
        <strain evidence="6">DS3754</strain>
    </source>
</reference>
<dbReference type="Proteomes" id="UP001242045">
    <property type="component" value="Unassembled WGS sequence"/>
</dbReference>
<dbReference type="Gene3D" id="1.10.10.10">
    <property type="entry name" value="Winged helix-like DNA-binding domain superfamily/Winged helix DNA-binding domain"/>
    <property type="match status" value="1"/>
</dbReference>
<evidence type="ECO:0000256" key="4">
    <source>
        <dbReference type="ARBA" id="ARBA00023163"/>
    </source>
</evidence>
<evidence type="ECO:0000259" key="5">
    <source>
        <dbReference type="PROSITE" id="PS50931"/>
    </source>
</evidence>
<dbReference type="InterPro" id="IPR036390">
    <property type="entry name" value="WH_DNA-bd_sf"/>
</dbReference>
<comment type="similarity">
    <text evidence="1">Belongs to the LysR transcriptional regulatory family.</text>
</comment>
<dbReference type="GO" id="GO:0003700">
    <property type="term" value="F:DNA-binding transcription factor activity"/>
    <property type="evidence" value="ECO:0007669"/>
    <property type="project" value="InterPro"/>
</dbReference>
<dbReference type="GO" id="GO:0006351">
    <property type="term" value="P:DNA-templated transcription"/>
    <property type="evidence" value="ECO:0007669"/>
    <property type="project" value="TreeGrafter"/>
</dbReference>
<dbReference type="AlphaFoldDB" id="A0AAW8D1H4"/>
<proteinExistence type="inferred from homology"/>
<sequence length="297" mass="32793">MDNLDWNDLRYVLAAVRNGSAAAAARSLRISHATVLRRLQEIELGFGLKIFGRTSSGHELTKEGRVIFELAEFVEAQVTHTRRLVDAQGSEMDGEIRFTTTDALFTAAVMPLLAPFHLRFPAVKVRTSVGSAVLDIEKREADIALRPSVEPPDSLVGLRLCRLDFSVYASPIYLSQNAATPPAEMAWLMPDESLSRTPIFRWLKDSLAPSHVLHAFNSFVAIRQAAEADLGAAALPRFLGRASKLLVAVTSIPRSASTDLWLLTHPNLRHTRRVQAFMDHIAQGIRAQRTAFESSAD</sequence>
<dbReference type="InterPro" id="IPR058163">
    <property type="entry name" value="LysR-type_TF_proteobact-type"/>
</dbReference>
<dbReference type="PANTHER" id="PTHR30537">
    <property type="entry name" value="HTH-TYPE TRANSCRIPTIONAL REGULATOR"/>
    <property type="match status" value="1"/>
</dbReference>
<dbReference type="InterPro" id="IPR036388">
    <property type="entry name" value="WH-like_DNA-bd_sf"/>
</dbReference>